<name>A0A6S6UA09_9BACT</name>
<dbReference type="AlphaFoldDB" id="A0A6S6UA09"/>
<organism evidence="1">
    <name type="scientific">uncultured Sulfurovum sp</name>
    <dbReference type="NCBI Taxonomy" id="269237"/>
    <lineage>
        <taxon>Bacteria</taxon>
        <taxon>Pseudomonadati</taxon>
        <taxon>Campylobacterota</taxon>
        <taxon>Epsilonproteobacteria</taxon>
        <taxon>Campylobacterales</taxon>
        <taxon>Sulfurovaceae</taxon>
        <taxon>Sulfurovum</taxon>
        <taxon>environmental samples</taxon>
    </lineage>
</organism>
<protein>
    <submittedName>
        <fullName evidence="1">Uncharacterized protein</fullName>
    </submittedName>
</protein>
<evidence type="ECO:0000313" key="1">
    <source>
        <dbReference type="EMBL" id="CAA6825593.1"/>
    </source>
</evidence>
<dbReference type="EMBL" id="CACVAR010000392">
    <property type="protein sequence ID" value="CAA6825593.1"/>
    <property type="molecule type" value="Genomic_DNA"/>
</dbReference>
<gene>
    <name evidence="1" type="ORF">HELGO_WM25775</name>
</gene>
<sequence>MQTIEINNLELEDFIKGQYGQDSDSLLYDFMTFVRTEFVGHELKKGFDEVKLFETGKKPLSSVEEMMARLRSAN</sequence>
<proteinExistence type="predicted"/>
<reference evidence="1" key="1">
    <citation type="submission" date="2020-01" db="EMBL/GenBank/DDBJ databases">
        <authorList>
            <person name="Meier V. D."/>
            <person name="Meier V D."/>
        </authorList>
    </citation>
    <scope>NUCLEOTIDE SEQUENCE</scope>
    <source>
        <strain evidence="1">HLG_WM_MAG_03</strain>
    </source>
</reference>
<accession>A0A6S6UA09</accession>